<organism evidence="1 2">
    <name type="scientific">Melastoma candidum</name>
    <dbReference type="NCBI Taxonomy" id="119954"/>
    <lineage>
        <taxon>Eukaryota</taxon>
        <taxon>Viridiplantae</taxon>
        <taxon>Streptophyta</taxon>
        <taxon>Embryophyta</taxon>
        <taxon>Tracheophyta</taxon>
        <taxon>Spermatophyta</taxon>
        <taxon>Magnoliopsida</taxon>
        <taxon>eudicotyledons</taxon>
        <taxon>Gunneridae</taxon>
        <taxon>Pentapetalae</taxon>
        <taxon>rosids</taxon>
        <taxon>malvids</taxon>
        <taxon>Myrtales</taxon>
        <taxon>Melastomataceae</taxon>
        <taxon>Melastomatoideae</taxon>
        <taxon>Melastomateae</taxon>
        <taxon>Melastoma</taxon>
    </lineage>
</organism>
<accession>A0ACB9QRZ9</accession>
<keyword evidence="2" id="KW-1185">Reference proteome</keyword>
<reference evidence="2" key="1">
    <citation type="journal article" date="2023" name="Front. Plant Sci.">
        <title>Chromosomal-level genome assembly of Melastoma candidum provides insights into trichome evolution.</title>
        <authorList>
            <person name="Zhong Y."/>
            <person name="Wu W."/>
            <person name="Sun C."/>
            <person name="Zou P."/>
            <person name="Liu Y."/>
            <person name="Dai S."/>
            <person name="Zhou R."/>
        </authorList>
    </citation>
    <scope>NUCLEOTIDE SEQUENCE [LARGE SCALE GENOMIC DNA]</scope>
</reference>
<proteinExistence type="predicted"/>
<dbReference type="Proteomes" id="UP001057402">
    <property type="component" value="Chromosome 5"/>
</dbReference>
<evidence type="ECO:0000313" key="1">
    <source>
        <dbReference type="EMBL" id="KAI4369215.1"/>
    </source>
</evidence>
<dbReference type="EMBL" id="CM042884">
    <property type="protein sequence ID" value="KAI4369215.1"/>
    <property type="molecule type" value="Genomic_DNA"/>
</dbReference>
<gene>
    <name evidence="1" type="ORF">MLD38_017686</name>
</gene>
<sequence>MGIVQSAHRRVKSTLRSSPAFSDAVDTTYDHCLSLTNHAFPGVFPYQLHSAASHLHSLSPSLPLLRRWAPSPPSQDQVDSALSKLGDEETVLGPVQFRDWAEEVFAAVVVDNAGRALATRVPIGVAGIVGAGAAARLGKEVVGPVIGVYALGVATSVLISLS</sequence>
<name>A0ACB9QRZ9_9MYRT</name>
<evidence type="ECO:0000313" key="2">
    <source>
        <dbReference type="Proteomes" id="UP001057402"/>
    </source>
</evidence>
<comment type="caution">
    <text evidence="1">The sequence shown here is derived from an EMBL/GenBank/DDBJ whole genome shotgun (WGS) entry which is preliminary data.</text>
</comment>
<protein>
    <submittedName>
        <fullName evidence="1">Uncharacterized protein</fullName>
    </submittedName>
</protein>